<evidence type="ECO:0000256" key="1">
    <source>
        <dbReference type="ARBA" id="ARBA00005801"/>
    </source>
</evidence>
<feature type="transmembrane region" description="Helical" evidence="2">
    <location>
        <begin position="168"/>
        <end position="195"/>
    </location>
</feature>
<protein>
    <submittedName>
        <fullName evidence="4">Type 4 prepilin-like proteins leader peptide-processing enzyme</fullName>
    </submittedName>
</protein>
<dbReference type="Proteomes" id="UP000317238">
    <property type="component" value="Unassembled WGS sequence"/>
</dbReference>
<evidence type="ECO:0000259" key="3">
    <source>
        <dbReference type="Pfam" id="PF01478"/>
    </source>
</evidence>
<feature type="transmembrane region" description="Helical" evidence="2">
    <location>
        <begin position="349"/>
        <end position="368"/>
    </location>
</feature>
<gene>
    <name evidence="4" type="primary">outO</name>
    <name evidence="4" type="ORF">Pan14r_03860</name>
</gene>
<feature type="transmembrane region" description="Helical" evidence="2">
    <location>
        <begin position="325"/>
        <end position="343"/>
    </location>
</feature>
<feature type="transmembrane region" description="Helical" evidence="2">
    <location>
        <begin position="215"/>
        <end position="235"/>
    </location>
</feature>
<dbReference type="Gene3D" id="1.20.120.1220">
    <property type="match status" value="1"/>
</dbReference>
<dbReference type="Pfam" id="PF01478">
    <property type="entry name" value="Peptidase_A24"/>
    <property type="match status" value="1"/>
</dbReference>
<dbReference type="InterPro" id="IPR050882">
    <property type="entry name" value="Prepilin_peptidase/N-MTase"/>
</dbReference>
<accession>A0A5C5XXR4</accession>
<evidence type="ECO:0000313" key="4">
    <source>
        <dbReference type="EMBL" id="TWT68147.1"/>
    </source>
</evidence>
<organism evidence="4 5">
    <name type="scientific">Crateriforma conspicua</name>
    <dbReference type="NCBI Taxonomy" id="2527996"/>
    <lineage>
        <taxon>Bacteria</taxon>
        <taxon>Pseudomonadati</taxon>
        <taxon>Planctomycetota</taxon>
        <taxon>Planctomycetia</taxon>
        <taxon>Planctomycetales</taxon>
        <taxon>Planctomycetaceae</taxon>
        <taxon>Crateriforma</taxon>
    </lineage>
</organism>
<feature type="transmembrane region" description="Helical" evidence="2">
    <location>
        <begin position="290"/>
        <end position="313"/>
    </location>
</feature>
<feature type="transmembrane region" description="Helical" evidence="2">
    <location>
        <begin position="409"/>
        <end position="430"/>
    </location>
</feature>
<feature type="transmembrane region" description="Helical" evidence="2">
    <location>
        <begin position="12"/>
        <end position="38"/>
    </location>
</feature>
<comment type="similarity">
    <text evidence="1">Belongs to the peptidase A24 family.</text>
</comment>
<name>A0A5C5XXR4_9PLAN</name>
<feature type="domain" description="Prepilin type IV endopeptidase peptidase" evidence="3">
    <location>
        <begin position="269"/>
        <end position="361"/>
    </location>
</feature>
<dbReference type="GO" id="GO:0005886">
    <property type="term" value="C:plasma membrane"/>
    <property type="evidence" value="ECO:0007669"/>
    <property type="project" value="TreeGrafter"/>
</dbReference>
<feature type="transmembrane region" description="Helical" evidence="2">
    <location>
        <begin position="88"/>
        <end position="107"/>
    </location>
</feature>
<evidence type="ECO:0000313" key="5">
    <source>
        <dbReference type="Proteomes" id="UP000317238"/>
    </source>
</evidence>
<proteinExistence type="inferred from homology"/>
<evidence type="ECO:0000256" key="2">
    <source>
        <dbReference type="SAM" id="Phobius"/>
    </source>
</evidence>
<dbReference type="PANTHER" id="PTHR30487:SF0">
    <property type="entry name" value="PREPILIN LEADER PEPTIDASE_N-METHYLTRANSFERASE-RELATED"/>
    <property type="match status" value="1"/>
</dbReference>
<dbReference type="PANTHER" id="PTHR30487">
    <property type="entry name" value="TYPE 4 PREPILIN-LIKE PROTEINS LEADER PEPTIDE-PROCESSING ENZYME"/>
    <property type="match status" value="1"/>
</dbReference>
<feature type="transmembrane region" description="Helical" evidence="2">
    <location>
        <begin position="136"/>
        <end position="156"/>
    </location>
</feature>
<sequence length="436" mass="48257">MLQPFIELPLIVRWIILALLGLGGGVLANHVIYTWCWFPRPISPWRRRDRASEPNEAKPTAFAATDRIPLFGWLIRSRRDASAFGRWFWVRPLMIELGLMIALPAYYQYTCVAGGMLPESFRDAATVNNLAGYLNWIYLAHALLLILMTAATFIDFDEQTIPDLITIPGTLIALSMATLSPWIFMPALIPGAGGIPASFRPITFSLPDLPADPKWFASTGWWTAIAIWSGWCFALSHRRVILRKGWAKAVEFFLAGLVRYPTWKLLMAMWLVGLVAISGVYLMREEIWGGIAWTGLLTSLFGLAVGGSVVWAIRIVASAAMGVEAMGFGDVTLMAMIGAFVGWQASIAAFFLSPIAAIAIVLVQYAITRESRVPFGPYLCAGTVLTMLFWDRIYAGYLESVLITLGPSLLWFALSMCGLLGVMLFVWGLIKKAAFQ</sequence>
<dbReference type="GO" id="GO:0004190">
    <property type="term" value="F:aspartic-type endopeptidase activity"/>
    <property type="evidence" value="ECO:0007669"/>
    <property type="project" value="TreeGrafter"/>
</dbReference>
<keyword evidence="2" id="KW-0472">Membrane</keyword>
<keyword evidence="2" id="KW-0812">Transmembrane</keyword>
<feature type="transmembrane region" description="Helical" evidence="2">
    <location>
        <begin position="265"/>
        <end position="284"/>
    </location>
</feature>
<dbReference type="GO" id="GO:0006465">
    <property type="term" value="P:signal peptide processing"/>
    <property type="evidence" value="ECO:0007669"/>
    <property type="project" value="TreeGrafter"/>
</dbReference>
<dbReference type="EMBL" id="SJPL01000001">
    <property type="protein sequence ID" value="TWT68147.1"/>
    <property type="molecule type" value="Genomic_DNA"/>
</dbReference>
<keyword evidence="5" id="KW-1185">Reference proteome</keyword>
<feature type="transmembrane region" description="Helical" evidence="2">
    <location>
        <begin position="375"/>
        <end position="397"/>
    </location>
</feature>
<dbReference type="InterPro" id="IPR000045">
    <property type="entry name" value="Prepilin_IV_endopep_pep"/>
</dbReference>
<dbReference type="AlphaFoldDB" id="A0A5C5XXR4"/>
<keyword evidence="2" id="KW-1133">Transmembrane helix</keyword>
<reference evidence="4 5" key="1">
    <citation type="submission" date="2019-02" db="EMBL/GenBank/DDBJ databases">
        <title>Deep-cultivation of Planctomycetes and their phenomic and genomic characterization uncovers novel biology.</title>
        <authorList>
            <person name="Wiegand S."/>
            <person name="Jogler M."/>
            <person name="Boedeker C."/>
            <person name="Pinto D."/>
            <person name="Vollmers J."/>
            <person name="Rivas-Marin E."/>
            <person name="Kohn T."/>
            <person name="Peeters S.H."/>
            <person name="Heuer A."/>
            <person name="Rast P."/>
            <person name="Oberbeckmann S."/>
            <person name="Bunk B."/>
            <person name="Jeske O."/>
            <person name="Meyerdierks A."/>
            <person name="Storesund J.E."/>
            <person name="Kallscheuer N."/>
            <person name="Luecker S."/>
            <person name="Lage O.M."/>
            <person name="Pohl T."/>
            <person name="Merkel B.J."/>
            <person name="Hornburger P."/>
            <person name="Mueller R.-W."/>
            <person name="Bruemmer F."/>
            <person name="Labrenz M."/>
            <person name="Spormann A.M."/>
            <person name="Op Den Camp H."/>
            <person name="Overmann J."/>
            <person name="Amann R."/>
            <person name="Jetten M.S.M."/>
            <person name="Mascher T."/>
            <person name="Medema M.H."/>
            <person name="Devos D.P."/>
            <person name="Kaster A.-K."/>
            <person name="Ovreas L."/>
            <person name="Rohde M."/>
            <person name="Galperin M.Y."/>
            <person name="Jogler C."/>
        </authorList>
    </citation>
    <scope>NUCLEOTIDE SEQUENCE [LARGE SCALE GENOMIC DNA]</scope>
    <source>
        <strain evidence="4 5">Pan14r</strain>
    </source>
</reference>
<comment type="caution">
    <text evidence="4">The sequence shown here is derived from an EMBL/GenBank/DDBJ whole genome shotgun (WGS) entry which is preliminary data.</text>
</comment>
<dbReference type="RefSeq" id="WP_197203220.1">
    <property type="nucleotide sequence ID" value="NZ_SJPL01000001.1"/>
</dbReference>